<keyword evidence="4" id="KW-0633">Potassium transport</keyword>
<evidence type="ECO:0000256" key="5">
    <source>
        <dbReference type="ARBA" id="ARBA00022692"/>
    </source>
</evidence>
<evidence type="ECO:0000313" key="15">
    <source>
        <dbReference type="Proteomes" id="UP000006565"/>
    </source>
</evidence>
<accession>E1RGX5</accession>
<feature type="transmembrane region" description="Helical" evidence="13">
    <location>
        <begin position="52"/>
        <end position="75"/>
    </location>
</feature>
<dbReference type="RefSeq" id="WP_013330677.1">
    <property type="nucleotide sequence ID" value="NC_014507.1"/>
</dbReference>
<feature type="transmembrane region" description="Helical" evidence="13">
    <location>
        <begin position="160"/>
        <end position="179"/>
    </location>
</feature>
<feature type="transmembrane region" description="Helical" evidence="13">
    <location>
        <begin position="12"/>
        <end position="32"/>
    </location>
</feature>
<keyword evidence="10 13" id="KW-0472">Membrane</keyword>
<comment type="catalytic activity">
    <reaction evidence="12">
        <text>K(+)(in) = K(+)(out)</text>
        <dbReference type="Rhea" id="RHEA:29463"/>
        <dbReference type="ChEBI" id="CHEBI:29103"/>
    </reaction>
</comment>
<evidence type="ECO:0000256" key="10">
    <source>
        <dbReference type="ARBA" id="ARBA00023136"/>
    </source>
</evidence>
<evidence type="ECO:0000256" key="12">
    <source>
        <dbReference type="ARBA" id="ARBA00034430"/>
    </source>
</evidence>
<dbReference type="PANTHER" id="PTHR31462">
    <property type="entry name" value="ENDOSOMAL/LYSOSOMAL POTASSIUM CHANNEL TMEM175"/>
    <property type="match status" value="1"/>
</dbReference>
<dbReference type="KEGG" id="mpi:Mpet_2761"/>
<feature type="transmembrane region" description="Helical" evidence="13">
    <location>
        <begin position="185"/>
        <end position="203"/>
    </location>
</feature>
<keyword evidence="15" id="KW-1185">Reference proteome</keyword>
<dbReference type="PANTHER" id="PTHR31462:SF5">
    <property type="entry name" value="ENDOSOMAL_LYSOSOMAL PROTON CHANNEL TMEM175"/>
    <property type="match status" value="1"/>
</dbReference>
<keyword evidence="11" id="KW-0407">Ion channel</keyword>
<dbReference type="GeneID" id="9745256"/>
<evidence type="ECO:0000256" key="4">
    <source>
        <dbReference type="ARBA" id="ARBA00022538"/>
    </source>
</evidence>
<keyword evidence="5 13" id="KW-0812">Transmembrane</keyword>
<dbReference type="EMBL" id="CP002117">
    <property type="protein sequence ID" value="ADN37504.1"/>
    <property type="molecule type" value="Genomic_DNA"/>
</dbReference>
<gene>
    <name evidence="14" type="ordered locus">Mpet_2761</name>
</gene>
<evidence type="ECO:0000256" key="1">
    <source>
        <dbReference type="ARBA" id="ARBA00004141"/>
    </source>
</evidence>
<sequence length="214" mass="23902">MSERTRVLGKNRIEALTDGIYAIALTLAVLTIDVDELPPVGADGRFIDSLAITFPQILHYAIAFFVLISFWMAHHRQVNHITHVDKVFIWLNVLTLFFVALVPFTTDLVGTYAEYPLAVSFYAGNLCMIGLLTTTSWIYIAGKGRLISEDVSRETYVSGIARGMMVPLVSIIIIIYANLVSASNSTYLFLLIPVVMYLISVLMKRIHSPDKKTD</sequence>
<keyword evidence="3" id="KW-0813">Transport</keyword>
<dbReference type="Pfam" id="PF06736">
    <property type="entry name" value="TMEM175"/>
    <property type="match status" value="1"/>
</dbReference>
<keyword evidence="8 13" id="KW-1133">Transmembrane helix</keyword>
<feature type="transmembrane region" description="Helical" evidence="13">
    <location>
        <begin position="87"/>
        <end position="105"/>
    </location>
</feature>
<dbReference type="AlphaFoldDB" id="E1RGX5"/>
<evidence type="ECO:0000256" key="2">
    <source>
        <dbReference type="ARBA" id="ARBA00006920"/>
    </source>
</evidence>
<dbReference type="GO" id="GO:0015252">
    <property type="term" value="F:proton channel activity"/>
    <property type="evidence" value="ECO:0007669"/>
    <property type="project" value="InterPro"/>
</dbReference>
<comment type="similarity">
    <text evidence="2">Belongs to the TMEM175 family.</text>
</comment>
<dbReference type="GO" id="GO:0016020">
    <property type="term" value="C:membrane"/>
    <property type="evidence" value="ECO:0007669"/>
    <property type="project" value="UniProtKB-SubCell"/>
</dbReference>
<dbReference type="HOGENOM" id="CLU_090238_3_2_2"/>
<evidence type="ECO:0000256" key="11">
    <source>
        <dbReference type="ARBA" id="ARBA00023303"/>
    </source>
</evidence>
<dbReference type="STRING" id="679926.Mpet_2761"/>
<reference evidence="14 15" key="1">
    <citation type="journal article" date="2010" name="Stand. Genomic Sci.">
        <title>Complete genome sequence of Methanoplanus petrolearius type strain (SEBR 4847).</title>
        <authorList>
            <person name="Brambilla E."/>
            <person name="Djao O.D."/>
            <person name="Daligault H."/>
            <person name="Lapidus A."/>
            <person name="Lucas S."/>
            <person name="Hammon N."/>
            <person name="Nolan M."/>
            <person name="Tice H."/>
            <person name="Cheng J.F."/>
            <person name="Han C."/>
            <person name="Tapia R."/>
            <person name="Goodwin L."/>
            <person name="Pitluck S."/>
            <person name="Liolios K."/>
            <person name="Ivanova N."/>
            <person name="Mavromatis K."/>
            <person name="Mikhailova N."/>
            <person name="Pati A."/>
            <person name="Chen A."/>
            <person name="Palaniappan K."/>
            <person name="Land M."/>
            <person name="Hauser L."/>
            <person name="Chang Y.J."/>
            <person name="Jeffries C.D."/>
            <person name="Rohde M."/>
            <person name="Spring S."/>
            <person name="Sikorski J."/>
            <person name="Goker M."/>
            <person name="Woyke T."/>
            <person name="Bristow J."/>
            <person name="Eisen J.A."/>
            <person name="Markowitz V."/>
            <person name="Hugenholtz P."/>
            <person name="Kyrpides N.C."/>
            <person name="Klenk H.P."/>
        </authorList>
    </citation>
    <scope>NUCLEOTIDE SEQUENCE [LARGE SCALE GENOMIC DNA]</scope>
    <source>
        <strain evidence="15">DSM 11571 / OCM 486 / SEBR 4847</strain>
    </source>
</reference>
<evidence type="ECO:0000313" key="14">
    <source>
        <dbReference type="EMBL" id="ADN37504.1"/>
    </source>
</evidence>
<dbReference type="Proteomes" id="UP000006565">
    <property type="component" value="Chromosome"/>
</dbReference>
<protein>
    <recommendedName>
        <fullName evidence="16">DUF1211 domain-containing protein</fullName>
    </recommendedName>
</protein>
<organism evidence="14 15">
    <name type="scientific">Methanolacinia petrolearia (strain DSM 11571 / OCM 486 / SEBR 4847)</name>
    <name type="common">Methanoplanus petrolearius</name>
    <dbReference type="NCBI Taxonomy" id="679926"/>
    <lineage>
        <taxon>Archaea</taxon>
        <taxon>Methanobacteriati</taxon>
        <taxon>Methanobacteriota</taxon>
        <taxon>Stenosarchaea group</taxon>
        <taxon>Methanomicrobia</taxon>
        <taxon>Methanomicrobiales</taxon>
        <taxon>Methanomicrobiaceae</taxon>
        <taxon>Methanolacinia</taxon>
    </lineage>
</organism>
<evidence type="ECO:0000256" key="7">
    <source>
        <dbReference type="ARBA" id="ARBA00022958"/>
    </source>
</evidence>
<dbReference type="GO" id="GO:0005267">
    <property type="term" value="F:potassium channel activity"/>
    <property type="evidence" value="ECO:0007669"/>
    <property type="project" value="UniProtKB-KW"/>
</dbReference>
<keyword evidence="9" id="KW-0406">Ion transport</keyword>
<evidence type="ECO:0008006" key="16">
    <source>
        <dbReference type="Google" id="ProtNLM"/>
    </source>
</evidence>
<comment type="subcellular location">
    <subcellularLocation>
        <location evidence="1">Membrane</location>
        <topology evidence="1">Multi-pass membrane protein</topology>
    </subcellularLocation>
</comment>
<dbReference type="InterPro" id="IPR010617">
    <property type="entry name" value="TMEM175-like"/>
</dbReference>
<keyword evidence="6" id="KW-0631">Potassium channel</keyword>
<dbReference type="OrthoDB" id="10769at2157"/>
<feature type="transmembrane region" description="Helical" evidence="13">
    <location>
        <begin position="117"/>
        <end position="140"/>
    </location>
</feature>
<evidence type="ECO:0000256" key="6">
    <source>
        <dbReference type="ARBA" id="ARBA00022826"/>
    </source>
</evidence>
<keyword evidence="7" id="KW-0630">Potassium</keyword>
<proteinExistence type="inferred from homology"/>
<evidence type="ECO:0000256" key="3">
    <source>
        <dbReference type="ARBA" id="ARBA00022448"/>
    </source>
</evidence>
<evidence type="ECO:0000256" key="8">
    <source>
        <dbReference type="ARBA" id="ARBA00022989"/>
    </source>
</evidence>
<name>E1RGX5_METP4</name>
<dbReference type="eggNOG" id="arCOG04887">
    <property type="taxonomic scope" value="Archaea"/>
</dbReference>
<evidence type="ECO:0000256" key="13">
    <source>
        <dbReference type="SAM" id="Phobius"/>
    </source>
</evidence>
<evidence type="ECO:0000256" key="9">
    <source>
        <dbReference type="ARBA" id="ARBA00023065"/>
    </source>
</evidence>